<name>A0A2J6SS10_9HELO</name>
<reference evidence="2 3" key="1">
    <citation type="submission" date="2016-04" db="EMBL/GenBank/DDBJ databases">
        <title>A degradative enzymes factory behind the ericoid mycorrhizal symbiosis.</title>
        <authorList>
            <consortium name="DOE Joint Genome Institute"/>
            <person name="Martino E."/>
            <person name="Morin E."/>
            <person name="Grelet G."/>
            <person name="Kuo A."/>
            <person name="Kohler A."/>
            <person name="Daghino S."/>
            <person name="Barry K."/>
            <person name="Choi C."/>
            <person name="Cichocki N."/>
            <person name="Clum A."/>
            <person name="Copeland A."/>
            <person name="Hainaut M."/>
            <person name="Haridas S."/>
            <person name="Labutti K."/>
            <person name="Lindquist E."/>
            <person name="Lipzen A."/>
            <person name="Khouja H.-R."/>
            <person name="Murat C."/>
            <person name="Ohm R."/>
            <person name="Olson A."/>
            <person name="Spatafora J."/>
            <person name="Veneault-Fourrey C."/>
            <person name="Henrissat B."/>
            <person name="Grigoriev I."/>
            <person name="Martin F."/>
            <person name="Perotto S."/>
        </authorList>
    </citation>
    <scope>NUCLEOTIDE SEQUENCE [LARGE SCALE GENOMIC DNA]</scope>
    <source>
        <strain evidence="2 3">E</strain>
    </source>
</reference>
<evidence type="ECO:0000256" key="1">
    <source>
        <dbReference type="SAM" id="Phobius"/>
    </source>
</evidence>
<dbReference type="RefSeq" id="XP_024730482.1">
    <property type="nucleotide sequence ID" value="XM_024878572.1"/>
</dbReference>
<dbReference type="PANTHER" id="PTHR36978">
    <property type="entry name" value="P-LOOP CONTAINING NUCLEOTIDE TRIPHOSPHATE HYDROLASE"/>
    <property type="match status" value="1"/>
</dbReference>
<keyword evidence="1" id="KW-1133">Transmembrane helix</keyword>
<keyword evidence="1" id="KW-0812">Transmembrane</keyword>
<dbReference type="Gene3D" id="3.40.50.300">
    <property type="entry name" value="P-loop containing nucleotide triphosphate hydrolases"/>
    <property type="match status" value="1"/>
</dbReference>
<evidence type="ECO:0000313" key="3">
    <source>
        <dbReference type="Proteomes" id="UP000235371"/>
    </source>
</evidence>
<dbReference type="AlphaFoldDB" id="A0A2J6SS10"/>
<dbReference type="InParanoid" id="A0A2J6SS10"/>
<dbReference type="EMBL" id="KZ613872">
    <property type="protein sequence ID" value="PMD53578.1"/>
    <property type="molecule type" value="Genomic_DNA"/>
</dbReference>
<dbReference type="Pfam" id="PF17784">
    <property type="entry name" value="Sulfotransfer_4"/>
    <property type="match status" value="1"/>
</dbReference>
<sequence>MDEKFPPQTMAAPIEVLALGLCRTGTFSMKIALEELGYKKVYHFFTVDEDPSHADLWISALRRKYEPQCGNSTEDLKTDWNQLLGDYNAVTDIPAACFGPDLIAAYPNAKIILTTRSAASWQKSMLNTIHALQSSHINRFLLLFVNERKRNLSHLVDLIIQYYFRGSIRRNGIEVFGQHNDMIKEIALRDKREFLEFGLGDGWEPLCEFLGKPIPEHEFPRENDTRSWRKAFRLDWYIKIGVILGSLGIFLISCAMSKI</sequence>
<protein>
    <recommendedName>
        <fullName evidence="4">NAD dependent epimerase/dehydratase</fullName>
    </recommendedName>
</protein>
<evidence type="ECO:0000313" key="2">
    <source>
        <dbReference type="EMBL" id="PMD53578.1"/>
    </source>
</evidence>
<dbReference type="GeneID" id="36586649"/>
<dbReference type="OrthoDB" id="408152at2759"/>
<proteinExistence type="predicted"/>
<gene>
    <name evidence="2" type="ORF">K444DRAFT_599412</name>
</gene>
<feature type="transmembrane region" description="Helical" evidence="1">
    <location>
        <begin position="236"/>
        <end position="256"/>
    </location>
</feature>
<dbReference type="PANTHER" id="PTHR36978:SF4">
    <property type="entry name" value="P-LOOP CONTAINING NUCLEOSIDE TRIPHOSPHATE HYDROLASE PROTEIN"/>
    <property type="match status" value="1"/>
</dbReference>
<keyword evidence="3" id="KW-1185">Reference proteome</keyword>
<organism evidence="2 3">
    <name type="scientific">Hyaloscypha bicolor E</name>
    <dbReference type="NCBI Taxonomy" id="1095630"/>
    <lineage>
        <taxon>Eukaryota</taxon>
        <taxon>Fungi</taxon>
        <taxon>Dikarya</taxon>
        <taxon>Ascomycota</taxon>
        <taxon>Pezizomycotina</taxon>
        <taxon>Leotiomycetes</taxon>
        <taxon>Helotiales</taxon>
        <taxon>Hyaloscyphaceae</taxon>
        <taxon>Hyaloscypha</taxon>
        <taxon>Hyaloscypha bicolor</taxon>
    </lineage>
</organism>
<dbReference type="InterPro" id="IPR027417">
    <property type="entry name" value="P-loop_NTPase"/>
</dbReference>
<dbReference type="STRING" id="1095630.A0A2J6SS10"/>
<keyword evidence="1" id="KW-0472">Membrane</keyword>
<dbReference type="SUPFAM" id="SSF52540">
    <property type="entry name" value="P-loop containing nucleoside triphosphate hydrolases"/>
    <property type="match status" value="1"/>
</dbReference>
<accession>A0A2J6SS10</accession>
<evidence type="ECO:0008006" key="4">
    <source>
        <dbReference type="Google" id="ProtNLM"/>
    </source>
</evidence>
<dbReference type="Proteomes" id="UP000235371">
    <property type="component" value="Unassembled WGS sequence"/>
</dbReference>
<dbReference type="InterPro" id="IPR040632">
    <property type="entry name" value="Sulfotransfer_4"/>
</dbReference>